<dbReference type="Proteomes" id="UP000034228">
    <property type="component" value="Unassembled WGS sequence"/>
</dbReference>
<evidence type="ECO:0000256" key="6">
    <source>
        <dbReference type="HAMAP-Rule" id="MF_01915"/>
    </source>
</evidence>
<organism evidence="8 9">
    <name type="scientific">Arsukibacterium ikkense</name>
    <dbReference type="NCBI Taxonomy" id="336831"/>
    <lineage>
        <taxon>Bacteria</taxon>
        <taxon>Pseudomonadati</taxon>
        <taxon>Pseudomonadota</taxon>
        <taxon>Gammaproteobacteria</taxon>
        <taxon>Chromatiales</taxon>
        <taxon>Chromatiaceae</taxon>
        <taxon>Arsukibacterium</taxon>
    </lineage>
</organism>
<evidence type="ECO:0000256" key="1">
    <source>
        <dbReference type="ARBA" id="ARBA00022475"/>
    </source>
</evidence>
<accession>A0A0M2V9F4</accession>
<dbReference type="GO" id="GO:0030288">
    <property type="term" value="C:outer membrane-bounded periplasmic space"/>
    <property type="evidence" value="ECO:0007669"/>
    <property type="project" value="TreeGrafter"/>
</dbReference>
<keyword evidence="2 6" id="KW-0997">Cell inner membrane</keyword>
<comment type="subcellular location">
    <subcellularLocation>
        <location evidence="6">Cell inner membrane</location>
        <topology evidence="6">Single-pass membrane protein</topology>
    </subcellularLocation>
</comment>
<gene>
    <name evidence="6" type="primary">lptC</name>
    <name evidence="8" type="ORF">WG68_05715</name>
</gene>
<evidence type="ECO:0000256" key="4">
    <source>
        <dbReference type="ARBA" id="ARBA00022989"/>
    </source>
</evidence>
<dbReference type="InterPro" id="IPR052363">
    <property type="entry name" value="LPS_export_LptC"/>
</dbReference>
<comment type="subunit">
    <text evidence="6">Component of the lipopolysaccharide transport and assembly complex. Interacts with LptA and the LptBFG transporter complex.</text>
</comment>
<keyword evidence="4 6" id="KW-1133">Transmembrane helix</keyword>
<dbReference type="Pfam" id="PF06835">
    <property type="entry name" value="LptC"/>
    <property type="match status" value="1"/>
</dbReference>
<evidence type="ECO:0000256" key="7">
    <source>
        <dbReference type="PIRNR" id="PIRNR028513"/>
    </source>
</evidence>
<evidence type="ECO:0000313" key="9">
    <source>
        <dbReference type="Proteomes" id="UP000034228"/>
    </source>
</evidence>
<dbReference type="AlphaFoldDB" id="A0A0M2V9F4"/>
<dbReference type="OrthoDB" id="6193381at2"/>
<evidence type="ECO:0000256" key="3">
    <source>
        <dbReference type="ARBA" id="ARBA00022692"/>
    </source>
</evidence>
<comment type="caution">
    <text evidence="8">The sequence shown here is derived from an EMBL/GenBank/DDBJ whole genome shotgun (WGS) entry which is preliminary data.</text>
</comment>
<reference evidence="8 9" key="1">
    <citation type="submission" date="2015-03" db="EMBL/GenBank/DDBJ databases">
        <title>Draft genome sequences of two protease-producing strains of Arsukibacterium isolated from two cold and alkaline environments.</title>
        <authorList>
            <person name="Lylloff J.E."/>
            <person name="Skov L.B."/>
            <person name="Jepsen M."/>
            <person name="Hallin P.F."/>
            <person name="Sorensen S.J."/>
            <person name="Stougaard P."/>
            <person name="Glaring M.A."/>
        </authorList>
    </citation>
    <scope>NUCLEOTIDE SEQUENCE [LARGE SCALE GENOMIC DNA]</scope>
    <source>
        <strain evidence="8 9">GCM72</strain>
    </source>
</reference>
<keyword evidence="1 6" id="KW-1003">Cell membrane</keyword>
<keyword evidence="3 6" id="KW-0812">Transmembrane</keyword>
<dbReference type="PIRSF" id="PIRSF028513">
    <property type="entry name" value="LptC"/>
    <property type="match status" value="1"/>
</dbReference>
<dbReference type="PANTHER" id="PTHR37481:SF1">
    <property type="entry name" value="LIPOPOLYSACCHARIDE EXPORT SYSTEM PROTEIN LPTC"/>
    <property type="match status" value="1"/>
</dbReference>
<sequence length="185" mass="21391">MKKALILLVLALVLTATYLWFNPTEQADTQYADRELLPDYIAEQVTRTLYDEQGYVADHIQAMRLEFFERLGFTQFEQPKYILFDDNHLPAWEVTSQFGIWLPDDKIILEQQVRINNVSGNELVDRIETDNLELLLPSKMLQTSAAVQIIGKGFYINGIGLQADLTEQNLRIIKHLETVYANEQN</sequence>
<comment type="similarity">
    <text evidence="6 7">Belongs to the LptC family.</text>
</comment>
<keyword evidence="9" id="KW-1185">Reference proteome</keyword>
<dbReference type="PATRIC" id="fig|336831.14.peg.2883"/>
<comment type="function">
    <text evidence="6">Involved in the assembly of lipopolysaccharide (LPS). Required for the translocation of LPS from the inner membrane to the outer membrane. Facilitates the transfer of LPS from the inner membrane to the periplasmic protein LptA. Could be a docking site for LptA.</text>
</comment>
<keyword evidence="5 6" id="KW-0472">Membrane</keyword>
<proteinExistence type="inferred from homology"/>
<dbReference type="STRING" id="336831.WG68_05715"/>
<dbReference type="GO" id="GO:0005886">
    <property type="term" value="C:plasma membrane"/>
    <property type="evidence" value="ECO:0007669"/>
    <property type="project" value="UniProtKB-SubCell"/>
</dbReference>
<protein>
    <recommendedName>
        <fullName evidence="6 7">Lipopolysaccharide export system protein LptC</fullName>
    </recommendedName>
</protein>
<dbReference type="InterPro" id="IPR026265">
    <property type="entry name" value="LptC"/>
</dbReference>
<comment type="function">
    <text evidence="7">Required for the translocation of lipopolysaccharide (LPS) from the inner membrane to the outer membrane.</text>
</comment>
<evidence type="ECO:0000256" key="5">
    <source>
        <dbReference type="ARBA" id="ARBA00023136"/>
    </source>
</evidence>
<dbReference type="RefSeq" id="WP_046556711.1">
    <property type="nucleotide sequence ID" value="NZ_LAHO01000004.1"/>
</dbReference>
<dbReference type="NCBIfam" id="TIGR04409">
    <property type="entry name" value="LptC_YrbK"/>
    <property type="match status" value="1"/>
</dbReference>
<dbReference type="EMBL" id="LAHO01000004">
    <property type="protein sequence ID" value="KKO46270.1"/>
    <property type="molecule type" value="Genomic_DNA"/>
</dbReference>
<dbReference type="HAMAP" id="MF_01915">
    <property type="entry name" value="LPS_assembly_LptC"/>
    <property type="match status" value="1"/>
</dbReference>
<evidence type="ECO:0000313" key="8">
    <source>
        <dbReference type="EMBL" id="KKO46270.1"/>
    </source>
</evidence>
<dbReference type="GO" id="GO:0017089">
    <property type="term" value="F:glycolipid transfer activity"/>
    <property type="evidence" value="ECO:0007669"/>
    <property type="project" value="TreeGrafter"/>
</dbReference>
<dbReference type="GO" id="GO:0015221">
    <property type="term" value="F:lipopolysaccharide transmembrane transporter activity"/>
    <property type="evidence" value="ECO:0007669"/>
    <property type="project" value="InterPro"/>
</dbReference>
<dbReference type="GO" id="GO:0043165">
    <property type="term" value="P:Gram-negative-bacterium-type cell outer membrane assembly"/>
    <property type="evidence" value="ECO:0007669"/>
    <property type="project" value="UniProtKB-UniRule"/>
</dbReference>
<dbReference type="PANTHER" id="PTHR37481">
    <property type="entry name" value="LIPOPOLYSACCHARIDE EXPORT SYSTEM PROTEIN LPTC"/>
    <property type="match status" value="1"/>
</dbReference>
<dbReference type="InterPro" id="IPR010664">
    <property type="entry name" value="LipoPS_assembly_LptC-rel"/>
</dbReference>
<dbReference type="Gene3D" id="2.60.450.10">
    <property type="entry name" value="Lipopolysaccharide (LPS) transport protein A like domain"/>
    <property type="match status" value="1"/>
</dbReference>
<evidence type="ECO:0000256" key="2">
    <source>
        <dbReference type="ARBA" id="ARBA00022519"/>
    </source>
</evidence>
<name>A0A0M2V9F4_9GAMM</name>